<organism evidence="2 3">
    <name type="scientific">Ridgeia piscesae</name>
    <name type="common">Tubeworm</name>
    <dbReference type="NCBI Taxonomy" id="27915"/>
    <lineage>
        <taxon>Eukaryota</taxon>
        <taxon>Metazoa</taxon>
        <taxon>Spiralia</taxon>
        <taxon>Lophotrochozoa</taxon>
        <taxon>Annelida</taxon>
        <taxon>Polychaeta</taxon>
        <taxon>Sedentaria</taxon>
        <taxon>Canalipalpata</taxon>
        <taxon>Sabellida</taxon>
        <taxon>Siboglinidae</taxon>
        <taxon>Ridgeia</taxon>
    </lineage>
</organism>
<proteinExistence type="predicted"/>
<dbReference type="SUPFAM" id="SSF54695">
    <property type="entry name" value="POZ domain"/>
    <property type="match status" value="1"/>
</dbReference>
<dbReference type="Pfam" id="PF02214">
    <property type="entry name" value="BTB_2"/>
    <property type="match status" value="1"/>
</dbReference>
<comment type="caution">
    <text evidence="2">The sequence shown here is derived from an EMBL/GenBank/DDBJ whole genome shotgun (WGS) entry which is preliminary data.</text>
</comment>
<dbReference type="InterPro" id="IPR045068">
    <property type="entry name" value="BACURD1-3"/>
</dbReference>
<accession>A0AAD9K1X3</accession>
<protein>
    <recommendedName>
        <fullName evidence="1">Potassium channel tetramerisation-type BTB domain-containing protein</fullName>
    </recommendedName>
</protein>
<dbReference type="AlphaFoldDB" id="A0AAD9K1X3"/>
<dbReference type="InterPro" id="IPR011333">
    <property type="entry name" value="SKP1/BTB/POZ_sf"/>
</dbReference>
<sequence length="116" mass="12849">MKYDTMLRGMFSGDVPVQTDSDGFVVIDRSGKHFGVILNYLRDGDVALPASQRELEELLAEAEYYRVERLITGIQARVSKPQLPVERPDGSSVVASSCEEAVAFIQSTEKVCDRHG</sequence>
<dbReference type="PANTHER" id="PTHR11145">
    <property type="entry name" value="BTB/POZ DOMAIN-CONTAINING ADAPTER FOR CUL3-MEDIATED RHOA DEGRADATION PROTEIN FAMILY MEMBER"/>
    <property type="match status" value="1"/>
</dbReference>
<dbReference type="EMBL" id="JAODUO010001464">
    <property type="protein sequence ID" value="KAK2163381.1"/>
    <property type="molecule type" value="Genomic_DNA"/>
</dbReference>
<dbReference type="GO" id="GO:0051260">
    <property type="term" value="P:protein homooligomerization"/>
    <property type="evidence" value="ECO:0007669"/>
    <property type="project" value="InterPro"/>
</dbReference>
<dbReference type="InterPro" id="IPR003131">
    <property type="entry name" value="T1-type_BTB"/>
</dbReference>
<keyword evidence="3" id="KW-1185">Reference proteome</keyword>
<feature type="domain" description="Potassium channel tetramerisation-type BTB" evidence="1">
    <location>
        <begin position="2"/>
        <end position="70"/>
    </location>
</feature>
<dbReference type="PANTHER" id="PTHR11145:SF8">
    <property type="entry name" value="RE57120P"/>
    <property type="match status" value="1"/>
</dbReference>
<dbReference type="Proteomes" id="UP001209878">
    <property type="component" value="Unassembled WGS sequence"/>
</dbReference>
<gene>
    <name evidence="2" type="ORF">NP493_1465g00051</name>
</gene>
<evidence type="ECO:0000313" key="2">
    <source>
        <dbReference type="EMBL" id="KAK2163381.1"/>
    </source>
</evidence>
<evidence type="ECO:0000313" key="3">
    <source>
        <dbReference type="Proteomes" id="UP001209878"/>
    </source>
</evidence>
<dbReference type="Gene3D" id="3.30.710.10">
    <property type="entry name" value="Potassium Channel Kv1.1, Chain A"/>
    <property type="match status" value="1"/>
</dbReference>
<name>A0AAD9K1X3_RIDPI</name>
<evidence type="ECO:0000259" key="1">
    <source>
        <dbReference type="Pfam" id="PF02214"/>
    </source>
</evidence>
<reference evidence="2" key="1">
    <citation type="journal article" date="2023" name="Mol. Biol. Evol.">
        <title>Third-Generation Sequencing Reveals the Adaptive Role of the Epigenome in Three Deep-Sea Polychaetes.</title>
        <authorList>
            <person name="Perez M."/>
            <person name="Aroh O."/>
            <person name="Sun Y."/>
            <person name="Lan Y."/>
            <person name="Juniper S.K."/>
            <person name="Young C.R."/>
            <person name="Angers B."/>
            <person name="Qian P.Y."/>
        </authorList>
    </citation>
    <scope>NUCLEOTIDE SEQUENCE</scope>
    <source>
        <strain evidence="2">R07B-5</strain>
    </source>
</reference>